<sequence length="86" mass="9310">MPVGTFSYYDHVLDTAVLLGALPERVHGIDDEPDRCFAAARGAKLVPAERLWVNPDCGLDTRDTEEVLASLRDLVAAAAVVRRSCA</sequence>
<dbReference type="GO" id="GO:0008652">
    <property type="term" value="P:amino acid biosynthetic process"/>
    <property type="evidence" value="ECO:0007669"/>
    <property type="project" value="InterPro"/>
</dbReference>
<accession>A0A449GAJ8</accession>
<dbReference type="Pfam" id="PF08267">
    <property type="entry name" value="Meth_synt_1"/>
    <property type="match status" value="1"/>
</dbReference>
<feature type="domain" description="Cobalamin-independent methionine synthase MetE N-terminal" evidence="2">
    <location>
        <begin position="1"/>
        <end position="49"/>
    </location>
</feature>
<dbReference type="GO" id="GO:0032259">
    <property type="term" value="P:methylation"/>
    <property type="evidence" value="ECO:0007669"/>
    <property type="project" value="UniProtKB-KW"/>
</dbReference>
<keyword evidence="3" id="KW-0489">Methyltransferase</keyword>
<protein>
    <submittedName>
        <fullName evidence="3">5-methyltetrahydropteroyltriglutamate--homocysteine methyltransferase</fullName>
        <ecNumber evidence="3">2.1.1.14</ecNumber>
    </submittedName>
</protein>
<keyword evidence="1" id="KW-0677">Repeat</keyword>
<keyword evidence="3" id="KW-0808">Transferase</keyword>
<dbReference type="PANTHER" id="PTHR30519">
    <property type="entry name" value="5-METHYLTETRAHYDROPTEROYLTRIGLUTAMATE--HOMOCYSTEINE METHYLTRANSFERASE"/>
    <property type="match status" value="1"/>
</dbReference>
<dbReference type="Gene3D" id="3.20.20.210">
    <property type="match status" value="2"/>
</dbReference>
<dbReference type="GO" id="GO:0003871">
    <property type="term" value="F:5-methyltetrahydropteroyltriglutamate-homocysteine S-methyltransferase activity"/>
    <property type="evidence" value="ECO:0007669"/>
    <property type="project" value="UniProtKB-EC"/>
</dbReference>
<dbReference type="SUPFAM" id="SSF51726">
    <property type="entry name" value="UROD/MetE-like"/>
    <property type="match status" value="2"/>
</dbReference>
<gene>
    <name evidence="3" type="primary">metE_1</name>
    <name evidence="3" type="ORF">NCTC1935_00804</name>
</gene>
<dbReference type="EMBL" id="CAACYE010000005">
    <property type="protein sequence ID" value="VFA82816.1"/>
    <property type="molecule type" value="Genomic_DNA"/>
</dbReference>
<dbReference type="EC" id="2.1.1.14" evidence="3"/>
<dbReference type="InterPro" id="IPR013215">
    <property type="entry name" value="Cbl-indep_Met_Synth_N"/>
</dbReference>
<evidence type="ECO:0000259" key="2">
    <source>
        <dbReference type="Pfam" id="PF08267"/>
    </source>
</evidence>
<evidence type="ECO:0000256" key="1">
    <source>
        <dbReference type="ARBA" id="ARBA00022737"/>
    </source>
</evidence>
<reference evidence="3" key="1">
    <citation type="submission" date="2019-02" db="EMBL/GenBank/DDBJ databases">
        <authorList>
            <consortium name="Pathogen Informatics"/>
        </authorList>
    </citation>
    <scope>NUCLEOTIDE SEQUENCE</scope>
    <source>
        <strain evidence="3">3012STDY6733949</strain>
    </source>
</reference>
<dbReference type="GO" id="GO:0008270">
    <property type="term" value="F:zinc ion binding"/>
    <property type="evidence" value="ECO:0007669"/>
    <property type="project" value="InterPro"/>
</dbReference>
<evidence type="ECO:0000313" key="3">
    <source>
        <dbReference type="EMBL" id="VFA82816.1"/>
    </source>
</evidence>
<dbReference type="AlphaFoldDB" id="A0A449GAJ8"/>
<organism evidence="3">
    <name type="scientific">Nocardia farcinica</name>
    <dbReference type="NCBI Taxonomy" id="37329"/>
    <lineage>
        <taxon>Bacteria</taxon>
        <taxon>Bacillati</taxon>
        <taxon>Actinomycetota</taxon>
        <taxon>Actinomycetes</taxon>
        <taxon>Mycobacteriales</taxon>
        <taxon>Nocardiaceae</taxon>
        <taxon>Nocardia</taxon>
    </lineage>
</organism>
<proteinExistence type="predicted"/>
<dbReference type="InterPro" id="IPR038071">
    <property type="entry name" value="UROD/MetE-like_sf"/>
</dbReference>
<name>A0A449GAJ8_NOCFR</name>